<feature type="region of interest" description="Disordered" evidence="1">
    <location>
        <begin position="1079"/>
        <end position="1187"/>
    </location>
</feature>
<dbReference type="InterPro" id="IPR021950">
    <property type="entry name" value="Spt20"/>
</dbReference>
<evidence type="ECO:0000256" key="1">
    <source>
        <dbReference type="SAM" id="MobiDB-lite"/>
    </source>
</evidence>
<reference evidence="4 5" key="1">
    <citation type="submission" date="2019-06" db="EMBL/GenBank/DDBJ databases">
        <title>A chromosomal-level reference genome of Carpinus fangiana (Coryloideae, Betulaceae).</title>
        <authorList>
            <person name="Yang X."/>
            <person name="Wang Z."/>
            <person name="Zhang L."/>
            <person name="Hao G."/>
            <person name="Liu J."/>
            <person name="Yang Y."/>
        </authorList>
    </citation>
    <scope>NUCLEOTIDE SEQUENCE [LARGE SCALE GENOMIC DNA]</scope>
    <source>
        <strain evidence="4">Cfa_2016G</strain>
        <tissue evidence="4">Leaf</tissue>
    </source>
</reference>
<dbReference type="Pfam" id="PF12090">
    <property type="entry name" value="Spt20_SEP"/>
    <property type="match status" value="1"/>
</dbReference>
<dbReference type="AlphaFoldDB" id="A0A5N6QIP2"/>
<evidence type="ECO:0000313" key="4">
    <source>
        <dbReference type="EMBL" id="KAE7999025.1"/>
    </source>
</evidence>
<feature type="region of interest" description="Disordered" evidence="1">
    <location>
        <begin position="542"/>
        <end position="676"/>
    </location>
</feature>
<feature type="compositionally biased region" description="Polar residues" evidence="1">
    <location>
        <begin position="612"/>
        <end position="630"/>
    </location>
</feature>
<feature type="domain" description="PHL" evidence="3">
    <location>
        <begin position="693"/>
        <end position="843"/>
    </location>
</feature>
<dbReference type="GO" id="GO:0000124">
    <property type="term" value="C:SAGA complex"/>
    <property type="evidence" value="ECO:0007669"/>
    <property type="project" value="InterPro"/>
</dbReference>
<sequence length="1187" mass="128158">MGVSFKVSRTGTRFRPKPLLHPVVNAVDDVLLNSKESSRKLQGGLVEGAEDVTGGPASSISSEGLPLSAENEVSFTLNLFTDGYSIGKPAENETAHQALQDVPKLLHPYDRTFETLFSAIESGRFPGDILDDIPCKFVNGTLVCEVRDYRKAFDQGASDPSTNGSPVVNKVCLKMSLENVVKDIPLISDNSWTYGDLMEVESRILKALQPRLHLDPTPKLDRLCNNPVSTKLDLALSTLRRKRFRQMPEVTVTSGIKTHGKKVCIDRVPESSNCRLGDSGIISGNGPQHVHENLIAQTHGSTNMLALRPKSFVPDTSVPALPLVSHQARYQMGIGTPRSMQDPGSGPVTNAVGASPSGQDMMISYADNVNSSSSFLGKRENQDGQMSPLSNFNKRARPAPVGLDGMQQQQIGLDGLNVSEINWKNTLLQQQAMARGIHYSNTGMQKFSQQVFEGALSQDAGVMPFTAGQQRTRYGAKEEQFEMDKLDGPELNRIKSDMQMVDTETSHLDPQLSRQQRLPQHAFIRSNFSQTPWNNLGQHMEKDARKEDQLQKRKSVQSPRFSAGALAQSPLSSKSGEFSSGSVGPHFGAVAAAHGASQKEKAVNPSIPTVGGTPSLTSSANDSIQRQHQAQVAAKRRSNSLPKTPAMNGVGSPASVSNMSVPLNANSPSVGTPPSADQTMLDRFSKIEMVTMRHQLNCKKNKVDNYPIRKSNTYSIQPLSTYLSNASNDEDLKDDASAKSLSKSLAGGSMNICKIRVLKFIQHQENGVSCGARTRMIMSEKPYDGTVAMHYGEIEDGDFLAAEDYLPTLPNTHYADLLAAQLCSLMNRREGYGLLDDQIRAKPRMNLGSASQSDATGVPHNSVTEMQQYSEAVSGQQQIEDVKPTISSNASLNSSHNLLANARMLPPGNPQALQMSQGLAMGMGAARGVGGTGMSASMAPGMGNVGQNPVNLSQTSNISNAISQQLRSGLSPQHAAIVASKLRMTPNNRANMLGGSQSSIAGISGTRQIHPGSAGLSMLNQSLNRANMNTMQRAMGPPKLMQGVNLYMNQQQQQQQLQQLQQQQQHQLQQQQQPQYQQQLQQQQDTTSPLQAVVSPSQVGSPSTMGIPQLNQQTQQQQTSPQQMSQRTPMSPQQLSSGAIHAMSAGNPDACPASPQLSSQTLGSVSSITNSPMDLQGVNKSNSINNA</sequence>
<dbReference type="PANTHER" id="PTHR13526:SF8">
    <property type="entry name" value="TRANSCRIPTION FACTOR SPT20 HOMOLOG"/>
    <property type="match status" value="1"/>
</dbReference>
<feature type="compositionally biased region" description="Low complexity" evidence="1">
    <location>
        <begin position="1108"/>
        <end position="1126"/>
    </location>
</feature>
<feature type="compositionally biased region" description="Polar residues" evidence="1">
    <location>
        <begin position="654"/>
        <end position="676"/>
    </location>
</feature>
<evidence type="ECO:0008006" key="6">
    <source>
        <dbReference type="Google" id="ProtNLM"/>
    </source>
</evidence>
<protein>
    <recommendedName>
        <fullName evidence="6">Spt20 family protein</fullName>
    </recommendedName>
</protein>
<feature type="region of interest" description="Disordered" evidence="1">
    <location>
        <begin position="45"/>
        <end position="64"/>
    </location>
</feature>
<keyword evidence="5" id="KW-1185">Reference proteome</keyword>
<dbReference type="GO" id="GO:0006357">
    <property type="term" value="P:regulation of transcription by RNA polymerase II"/>
    <property type="evidence" value="ECO:0007669"/>
    <property type="project" value="TreeGrafter"/>
</dbReference>
<proteinExistence type="predicted"/>
<accession>A0A5N6QIP2</accession>
<feature type="compositionally biased region" description="Low complexity" evidence="1">
    <location>
        <begin position="569"/>
        <end position="584"/>
    </location>
</feature>
<feature type="compositionally biased region" description="Polar residues" evidence="1">
    <location>
        <begin position="1127"/>
        <end position="1137"/>
    </location>
</feature>
<evidence type="ECO:0000259" key="3">
    <source>
        <dbReference type="Pfam" id="PF20474"/>
    </source>
</evidence>
<feature type="domain" description="Spt20-like SEP" evidence="2">
    <location>
        <begin position="70"/>
        <end position="223"/>
    </location>
</feature>
<evidence type="ECO:0000259" key="2">
    <source>
        <dbReference type="Pfam" id="PF12090"/>
    </source>
</evidence>
<dbReference type="InterPro" id="IPR046468">
    <property type="entry name" value="Spt20-like_SEP"/>
</dbReference>
<dbReference type="InterPro" id="IPR046467">
    <property type="entry name" value="PHL_dom"/>
</dbReference>
<name>A0A5N6QIP2_9ROSI</name>
<dbReference type="Proteomes" id="UP000327013">
    <property type="component" value="Chromosome 1"/>
</dbReference>
<dbReference type="Pfam" id="PF20474">
    <property type="entry name" value="PHL"/>
    <property type="match status" value="1"/>
</dbReference>
<organism evidence="4 5">
    <name type="scientific">Carpinus fangiana</name>
    <dbReference type="NCBI Taxonomy" id="176857"/>
    <lineage>
        <taxon>Eukaryota</taxon>
        <taxon>Viridiplantae</taxon>
        <taxon>Streptophyta</taxon>
        <taxon>Embryophyta</taxon>
        <taxon>Tracheophyta</taxon>
        <taxon>Spermatophyta</taxon>
        <taxon>Magnoliopsida</taxon>
        <taxon>eudicotyledons</taxon>
        <taxon>Gunneridae</taxon>
        <taxon>Pentapetalae</taxon>
        <taxon>rosids</taxon>
        <taxon>fabids</taxon>
        <taxon>Fagales</taxon>
        <taxon>Betulaceae</taxon>
        <taxon>Carpinus</taxon>
    </lineage>
</organism>
<dbReference type="GO" id="GO:0003712">
    <property type="term" value="F:transcription coregulator activity"/>
    <property type="evidence" value="ECO:0007669"/>
    <property type="project" value="InterPro"/>
</dbReference>
<feature type="compositionally biased region" description="Basic and acidic residues" evidence="1">
    <location>
        <begin position="542"/>
        <end position="551"/>
    </location>
</feature>
<evidence type="ECO:0000313" key="5">
    <source>
        <dbReference type="Proteomes" id="UP000327013"/>
    </source>
</evidence>
<gene>
    <name evidence="4" type="ORF">FH972_003510</name>
</gene>
<feature type="compositionally biased region" description="Polar residues" evidence="1">
    <location>
        <begin position="1085"/>
        <end position="1106"/>
    </location>
</feature>
<dbReference type="EMBL" id="CM017321">
    <property type="protein sequence ID" value="KAE7999025.1"/>
    <property type="molecule type" value="Genomic_DNA"/>
</dbReference>
<feature type="compositionally biased region" description="Polar residues" evidence="1">
    <location>
        <begin position="1155"/>
        <end position="1187"/>
    </location>
</feature>
<dbReference type="PANTHER" id="PTHR13526">
    <property type="entry name" value="TRANSCRIPTION FACTOR SPT20 HOMOLOG"/>
    <property type="match status" value="1"/>
</dbReference>
<dbReference type="OrthoDB" id="1932706at2759"/>